<evidence type="ECO:0008006" key="3">
    <source>
        <dbReference type="Google" id="ProtNLM"/>
    </source>
</evidence>
<keyword evidence="1" id="KW-0812">Transmembrane</keyword>
<dbReference type="RefSeq" id="WP_350275778.1">
    <property type="nucleotide sequence ID" value="NZ_CP158165.1"/>
</dbReference>
<keyword evidence="1" id="KW-1133">Transmembrane helix</keyword>
<accession>A0AAU7T7W0</accession>
<keyword evidence="1" id="KW-0472">Membrane</keyword>
<dbReference type="AlphaFoldDB" id="A0AAU7T7W0"/>
<evidence type="ECO:0000256" key="1">
    <source>
        <dbReference type="SAM" id="Phobius"/>
    </source>
</evidence>
<reference evidence="2" key="1">
    <citation type="submission" date="2024-06" db="EMBL/GenBank/DDBJ databases">
        <title>Kribbella sp. strain HUAS MG21 genome sequences.</title>
        <authorList>
            <person name="Mo P."/>
        </authorList>
    </citation>
    <scope>NUCLEOTIDE SEQUENCE</scope>
    <source>
        <strain evidence="2">HUAS MG21</strain>
    </source>
</reference>
<proteinExistence type="predicted"/>
<gene>
    <name evidence="2" type="ORF">ABN611_30775</name>
</gene>
<organism evidence="2">
    <name type="scientific">Kribbella sp. HUAS MG21</name>
    <dbReference type="NCBI Taxonomy" id="3160966"/>
    <lineage>
        <taxon>Bacteria</taxon>
        <taxon>Bacillati</taxon>
        <taxon>Actinomycetota</taxon>
        <taxon>Actinomycetes</taxon>
        <taxon>Propionibacteriales</taxon>
        <taxon>Kribbellaceae</taxon>
        <taxon>Kribbella</taxon>
    </lineage>
</organism>
<protein>
    <recommendedName>
        <fullName evidence="3">DUF2474 domain-containing protein</fullName>
    </recommendedName>
</protein>
<feature type="transmembrane region" description="Helical" evidence="1">
    <location>
        <begin position="13"/>
        <end position="38"/>
    </location>
</feature>
<dbReference type="EMBL" id="CP158165">
    <property type="protein sequence ID" value="XBV22939.1"/>
    <property type="molecule type" value="Genomic_DNA"/>
</dbReference>
<evidence type="ECO:0000313" key="2">
    <source>
        <dbReference type="EMBL" id="XBV22939.1"/>
    </source>
</evidence>
<name>A0AAU7T7W0_9ACTN</name>
<sequence>MNQHRPGPDEVPIWMWIARIGLWLIGLAVITIFIALTVERLLS</sequence>